<feature type="coiled-coil region" evidence="1">
    <location>
        <begin position="281"/>
        <end position="315"/>
    </location>
</feature>
<dbReference type="OrthoDB" id="10605319at2759"/>
<feature type="coiled-coil region" evidence="1">
    <location>
        <begin position="203"/>
        <end position="254"/>
    </location>
</feature>
<dbReference type="EMBL" id="JABEXW010000044">
    <property type="protein sequence ID" value="KAF4972854.1"/>
    <property type="molecule type" value="Genomic_DNA"/>
</dbReference>
<keyword evidence="1" id="KW-0175">Coiled coil</keyword>
<dbReference type="Proteomes" id="UP000622797">
    <property type="component" value="Unassembled WGS sequence"/>
</dbReference>
<keyword evidence="4" id="KW-1185">Reference proteome</keyword>
<feature type="compositionally biased region" description="Polar residues" evidence="2">
    <location>
        <begin position="145"/>
        <end position="160"/>
    </location>
</feature>
<reference evidence="3" key="1">
    <citation type="journal article" date="2020" name="BMC Genomics">
        <title>Correction to: Identification and distribution of gene clusters required for synthesis of sphingolipid metabolism inhibitors in diverse species of the filamentous fungus Fusarium.</title>
        <authorList>
            <person name="Kim H.S."/>
            <person name="Lohmar J.M."/>
            <person name="Busman M."/>
            <person name="Brown D.W."/>
            <person name="Naumann T.A."/>
            <person name="Divon H.H."/>
            <person name="Lysoe E."/>
            <person name="Uhlig S."/>
            <person name="Proctor R.H."/>
        </authorList>
    </citation>
    <scope>NUCLEOTIDE SEQUENCE</scope>
    <source>
        <strain evidence="3">NRRL 20472</strain>
    </source>
</reference>
<gene>
    <name evidence="3" type="ORF">FSARC_680</name>
</gene>
<evidence type="ECO:0000256" key="1">
    <source>
        <dbReference type="SAM" id="Coils"/>
    </source>
</evidence>
<accession>A0A8H4UAW3</accession>
<comment type="caution">
    <text evidence="3">The sequence shown here is derived from an EMBL/GenBank/DDBJ whole genome shotgun (WGS) entry which is preliminary data.</text>
</comment>
<protein>
    <submittedName>
        <fullName evidence="3">Uncharacterized protein</fullName>
    </submittedName>
</protein>
<evidence type="ECO:0000313" key="3">
    <source>
        <dbReference type="EMBL" id="KAF4972854.1"/>
    </source>
</evidence>
<feature type="compositionally biased region" description="Basic and acidic residues" evidence="2">
    <location>
        <begin position="90"/>
        <end position="110"/>
    </location>
</feature>
<feature type="compositionally biased region" description="Basic and acidic residues" evidence="2">
    <location>
        <begin position="165"/>
        <end position="184"/>
    </location>
</feature>
<feature type="region of interest" description="Disordered" evidence="2">
    <location>
        <begin position="1"/>
        <end position="184"/>
    </location>
</feature>
<organism evidence="3 4">
    <name type="scientific">Fusarium sarcochroum</name>
    <dbReference type="NCBI Taxonomy" id="1208366"/>
    <lineage>
        <taxon>Eukaryota</taxon>
        <taxon>Fungi</taxon>
        <taxon>Dikarya</taxon>
        <taxon>Ascomycota</taxon>
        <taxon>Pezizomycotina</taxon>
        <taxon>Sordariomycetes</taxon>
        <taxon>Hypocreomycetidae</taxon>
        <taxon>Hypocreales</taxon>
        <taxon>Nectriaceae</taxon>
        <taxon>Fusarium</taxon>
        <taxon>Fusarium lateritium species complex</taxon>
    </lineage>
</organism>
<evidence type="ECO:0000256" key="2">
    <source>
        <dbReference type="SAM" id="MobiDB-lite"/>
    </source>
</evidence>
<feature type="compositionally biased region" description="Polar residues" evidence="2">
    <location>
        <begin position="33"/>
        <end position="48"/>
    </location>
</feature>
<evidence type="ECO:0000313" key="4">
    <source>
        <dbReference type="Proteomes" id="UP000622797"/>
    </source>
</evidence>
<reference evidence="3" key="2">
    <citation type="submission" date="2020-05" db="EMBL/GenBank/DDBJ databases">
        <authorList>
            <person name="Kim H.-S."/>
            <person name="Proctor R.H."/>
            <person name="Brown D.W."/>
        </authorList>
    </citation>
    <scope>NUCLEOTIDE SEQUENCE</scope>
    <source>
        <strain evidence="3">NRRL 20472</strain>
    </source>
</reference>
<name>A0A8H4UAW3_9HYPO</name>
<dbReference type="AlphaFoldDB" id="A0A8H4UAW3"/>
<proteinExistence type="predicted"/>
<sequence length="398" mass="44789">MPLQNQQFPIPPPTFLQVAPLGPATKRAKTQQKSKIPSRTEQSTSQAIETPRHRHWGVSDLDLLTDSVTPRSPQLRLGSPAPNNSQEVDSPDKAVDHSTEVKDEIEREPSVTDLLLRSTPRFSGPQLGPQQTTSASERGIHGNTAPLTTDKASPPNTSAASVEDTASHDVRDENAPEEVRSSQEHCIETKLDDSFEQIAQKFSSTLEKYIESLESDRNQIERNKNIVTWHKWAIEDVERKITSLSEARAKVKKNYDTTEECLKKLQCSLDNVESLGILDARDGLRDSMAKVRATQKEHEEEIKTITKDIEQHNRTRQAYHDKDKNNKTDLSRLKEKVAKMQELVEDGGLFFFIAGMEIWGIKELVEEVPELFDTIRQIAEQGTKAGETPGVNMKVEDH</sequence>